<dbReference type="RefSeq" id="XP_040718527.1">
    <property type="nucleotide sequence ID" value="XM_040859534.1"/>
</dbReference>
<dbReference type="STRING" id="1141098.A0A1Y2E9I8"/>
<evidence type="ECO:0000313" key="4">
    <source>
        <dbReference type="Proteomes" id="UP000193689"/>
    </source>
</evidence>
<evidence type="ECO:0000313" key="3">
    <source>
        <dbReference type="EMBL" id="ORY68240.1"/>
    </source>
</evidence>
<dbReference type="OrthoDB" id="3520229at2759"/>
<comment type="caution">
    <text evidence="3">The sequence shown here is derived from an EMBL/GenBank/DDBJ whole genome shotgun (WGS) entry which is preliminary data.</text>
</comment>
<feature type="compositionally biased region" description="Low complexity" evidence="1">
    <location>
        <begin position="121"/>
        <end position="137"/>
    </location>
</feature>
<name>A0A1Y2E9I8_9PEZI</name>
<reference evidence="3 4" key="1">
    <citation type="submission" date="2016-07" db="EMBL/GenBank/DDBJ databases">
        <title>Pervasive Adenine N6-methylation of Active Genes in Fungi.</title>
        <authorList>
            <consortium name="DOE Joint Genome Institute"/>
            <person name="Mondo S.J."/>
            <person name="Dannebaum R.O."/>
            <person name="Kuo R.C."/>
            <person name="Labutti K."/>
            <person name="Haridas S."/>
            <person name="Kuo A."/>
            <person name="Salamov A."/>
            <person name="Ahrendt S.R."/>
            <person name="Lipzen A."/>
            <person name="Sullivan W."/>
            <person name="Andreopoulos W.B."/>
            <person name="Clum A."/>
            <person name="Lindquist E."/>
            <person name="Daum C."/>
            <person name="Ramamoorthy G.K."/>
            <person name="Gryganskyi A."/>
            <person name="Culley D."/>
            <person name="Magnuson J.K."/>
            <person name="James T.Y."/>
            <person name="O'Malley M.A."/>
            <person name="Stajich J.E."/>
            <person name="Spatafora J.W."/>
            <person name="Visel A."/>
            <person name="Grigoriev I.V."/>
        </authorList>
    </citation>
    <scope>NUCLEOTIDE SEQUENCE [LARGE SCALE GENOMIC DNA]</scope>
    <source>
        <strain evidence="3 4">CBS 129021</strain>
    </source>
</reference>
<dbReference type="InParanoid" id="A0A1Y2E9I8"/>
<dbReference type="EMBL" id="MCFJ01000003">
    <property type="protein sequence ID" value="ORY68240.1"/>
    <property type="molecule type" value="Genomic_DNA"/>
</dbReference>
<dbReference type="AlphaFoldDB" id="A0A1Y2E9I8"/>
<evidence type="ECO:0000256" key="1">
    <source>
        <dbReference type="SAM" id="MobiDB-lite"/>
    </source>
</evidence>
<keyword evidence="2" id="KW-0472">Membrane</keyword>
<proteinExistence type="predicted"/>
<sequence length="173" mass="16850">MTSTATSASATSTVANCGANLYDPPVSDAVCAMPYGGNHTDIMSSCCGSADVVSYYNNCGLYCLAVGQSIADLTDCLFDNGASWQDVFCNSNTTATATGTSAAIATSAGASVVAGGGASGTSSENGASSTGEGSSESLKGAAPGGKHDFSITTLGLTIGALLFSATAFGAFQL</sequence>
<accession>A0A1Y2E9I8</accession>
<dbReference type="GeneID" id="63775746"/>
<feature type="region of interest" description="Disordered" evidence="1">
    <location>
        <begin position="121"/>
        <end position="141"/>
    </location>
</feature>
<feature type="transmembrane region" description="Helical" evidence="2">
    <location>
        <begin position="149"/>
        <end position="171"/>
    </location>
</feature>
<gene>
    <name evidence="3" type="ORF">BCR38DRAFT_422528</name>
</gene>
<keyword evidence="4" id="KW-1185">Reference proteome</keyword>
<organism evidence="3 4">
    <name type="scientific">Pseudomassariella vexata</name>
    <dbReference type="NCBI Taxonomy" id="1141098"/>
    <lineage>
        <taxon>Eukaryota</taxon>
        <taxon>Fungi</taxon>
        <taxon>Dikarya</taxon>
        <taxon>Ascomycota</taxon>
        <taxon>Pezizomycotina</taxon>
        <taxon>Sordariomycetes</taxon>
        <taxon>Xylariomycetidae</taxon>
        <taxon>Amphisphaeriales</taxon>
        <taxon>Pseudomassariaceae</taxon>
        <taxon>Pseudomassariella</taxon>
    </lineage>
</organism>
<keyword evidence="2" id="KW-0812">Transmembrane</keyword>
<evidence type="ECO:0000256" key="2">
    <source>
        <dbReference type="SAM" id="Phobius"/>
    </source>
</evidence>
<protein>
    <submittedName>
        <fullName evidence="3">Uncharacterized protein</fullName>
    </submittedName>
</protein>
<dbReference type="Proteomes" id="UP000193689">
    <property type="component" value="Unassembled WGS sequence"/>
</dbReference>
<keyword evidence="2" id="KW-1133">Transmembrane helix</keyword>